<feature type="domain" description="CobQ/CobB/MinD/ParA nucleotide binding" evidence="1">
    <location>
        <begin position="7"/>
        <end position="129"/>
    </location>
</feature>
<dbReference type="Proteomes" id="UP000004662">
    <property type="component" value="Chromosome"/>
</dbReference>
<sequence>MATIHFVLQGKGGVGKSFIASLLVQYYKLKEFIVHAIDTDPVNNTLAGYKEFDVSVLPIMKDTNIDARMFDSLMETALGLPDDAHLVIDNGASSFIPLCSYLLENDAINLLQAEGHTVVLHSIVTGGQGIQDTVNGLAALANHFPQANLVVWLNPKDGEIALDGLRFYDFKVYEDHGSQFHAVIELPNRNSTTFGKDLSDHLARRQSFEAAIHSSQPVMVRRRLAKYWDDVVTIMDTANLLLGRGA</sequence>
<reference evidence="3" key="1">
    <citation type="journal article" date="2015" name="Genome Announc.">
        <title>High-Quality Draft Genome Sequence of Desulfovibrio carbinoliphilus FW-101-2B, an Organic Acid-Oxidizing Sulfate-Reducing Bacterium Isolated from Uranium(VI)-Contaminated Groundwater.</title>
        <authorList>
            <person name="Ramsay B.D."/>
            <person name="Hwang C."/>
            <person name="Woo H.L."/>
            <person name="Carroll S.L."/>
            <person name="Lucas S."/>
            <person name="Han J."/>
            <person name="Lapidus A.L."/>
            <person name="Cheng J.F."/>
            <person name="Goodwin L.A."/>
            <person name="Pitluck S."/>
            <person name="Peters L."/>
            <person name="Chertkov O."/>
            <person name="Held B."/>
            <person name="Detter J.C."/>
            <person name="Han C.S."/>
            <person name="Tapia R."/>
            <person name="Land M.L."/>
            <person name="Hauser L.J."/>
            <person name="Kyrpides N.C."/>
            <person name="Ivanova N.N."/>
            <person name="Mikhailova N."/>
            <person name="Pagani I."/>
            <person name="Woyke T."/>
            <person name="Arkin A.P."/>
            <person name="Dehal P."/>
            <person name="Chivian D."/>
            <person name="Criddle C.S."/>
            <person name="Wu W."/>
            <person name="Chakraborty R."/>
            <person name="Hazen T.C."/>
            <person name="Fields M.W."/>
        </authorList>
    </citation>
    <scope>NUCLEOTIDE SEQUENCE [LARGE SCALE GENOMIC DNA]</scope>
    <source>
        <strain evidence="3">FW-101-2B</strain>
    </source>
</reference>
<evidence type="ECO:0000313" key="2">
    <source>
        <dbReference type="EMBL" id="EHJ48800.1"/>
    </source>
</evidence>
<dbReference type="Gene3D" id="3.40.50.300">
    <property type="entry name" value="P-loop containing nucleotide triphosphate hydrolases"/>
    <property type="match status" value="1"/>
</dbReference>
<accession>G7QB58</accession>
<dbReference type="SUPFAM" id="SSF52540">
    <property type="entry name" value="P-loop containing nucleoside triphosphate hydrolases"/>
    <property type="match status" value="1"/>
</dbReference>
<evidence type="ECO:0000259" key="1">
    <source>
        <dbReference type="Pfam" id="PF01656"/>
    </source>
</evidence>
<dbReference type="eggNOG" id="COG3640">
    <property type="taxonomic scope" value="Bacteria"/>
</dbReference>
<dbReference type="HOGENOM" id="CLU_076039_0_0_7"/>
<dbReference type="STRING" id="694327.DFW101_2796"/>
<dbReference type="AlphaFoldDB" id="G7QB58"/>
<evidence type="ECO:0000313" key="3">
    <source>
        <dbReference type="Proteomes" id="UP000004662"/>
    </source>
</evidence>
<dbReference type="OrthoDB" id="69313at2"/>
<keyword evidence="3" id="KW-1185">Reference proteome</keyword>
<organism evidence="2 3">
    <name type="scientific">Solidesulfovibrio carbinoliphilus subsp. oakridgensis</name>
    <dbReference type="NCBI Taxonomy" id="694327"/>
    <lineage>
        <taxon>Bacteria</taxon>
        <taxon>Pseudomonadati</taxon>
        <taxon>Thermodesulfobacteriota</taxon>
        <taxon>Desulfovibrionia</taxon>
        <taxon>Desulfovibrionales</taxon>
        <taxon>Desulfovibrionaceae</taxon>
        <taxon>Solidesulfovibrio</taxon>
    </lineage>
</organism>
<dbReference type="RefSeq" id="WP_009182160.1">
    <property type="nucleotide sequence ID" value="NZ_CM001368.1"/>
</dbReference>
<dbReference type="EMBL" id="CM001368">
    <property type="protein sequence ID" value="EHJ48800.1"/>
    <property type="molecule type" value="Genomic_DNA"/>
</dbReference>
<dbReference type="InterPro" id="IPR027417">
    <property type="entry name" value="P-loop_NTPase"/>
</dbReference>
<name>G7QB58_9BACT</name>
<dbReference type="InterPro" id="IPR002586">
    <property type="entry name" value="CobQ/CobB/MinD/ParA_Nub-bd_dom"/>
</dbReference>
<proteinExistence type="predicted"/>
<dbReference type="Pfam" id="PF01656">
    <property type="entry name" value="CbiA"/>
    <property type="match status" value="1"/>
</dbReference>
<protein>
    <submittedName>
        <fullName evidence="2">Cobyrinic acid ac-diamide synthase</fullName>
    </submittedName>
</protein>
<gene>
    <name evidence="2" type="ORF">DFW101_2796</name>
</gene>